<feature type="compositionally biased region" description="Acidic residues" evidence="6">
    <location>
        <begin position="235"/>
        <end position="279"/>
    </location>
</feature>
<feature type="compositionally biased region" description="Low complexity" evidence="6">
    <location>
        <begin position="671"/>
        <end position="692"/>
    </location>
</feature>
<feature type="region of interest" description="Disordered" evidence="6">
    <location>
        <begin position="661"/>
        <end position="735"/>
    </location>
</feature>
<dbReference type="Pfam" id="PF08598">
    <property type="entry name" value="Sds3"/>
    <property type="match status" value="1"/>
</dbReference>
<gene>
    <name evidence="7" type="ORF">BG015_006972</name>
</gene>
<keyword evidence="3" id="KW-0805">Transcription regulation</keyword>
<dbReference type="GO" id="GO:0010468">
    <property type="term" value="P:regulation of gene expression"/>
    <property type="evidence" value="ECO:0007669"/>
    <property type="project" value="UniProtKB-ARBA"/>
</dbReference>
<feature type="compositionally biased region" description="Acidic residues" evidence="6">
    <location>
        <begin position="444"/>
        <end position="468"/>
    </location>
</feature>
<feature type="compositionally biased region" description="Low complexity" evidence="6">
    <location>
        <begin position="68"/>
        <end position="78"/>
    </location>
</feature>
<feature type="region of interest" description="Disordered" evidence="6">
    <location>
        <begin position="1"/>
        <end position="472"/>
    </location>
</feature>
<comment type="subcellular location">
    <subcellularLocation>
        <location evidence="1">Nucleus</location>
    </subcellularLocation>
</comment>
<sequence length="815" mass="89893">MPDSLRTEKPASNTISTPAAGATTTSTHTTMKANGKEKTPVVAAVPVASTEDPSLEVSSKQQTDQAKDSSVVSAADSEGSVDDSKDSTTTQPTADQDEDMKEASPITTDMIEEDTPMAEPAPIVKPRELPSGIPEGIDQEDLDGGLLDGALDDYDDLDQDTEDTEVGNGDDDFSDDDDDDDDLDGPLLDSSNKTNHDSDAQTPRATPHADTAKSEEPDSDDEMDQDERDAALQTEDSDSDLGDLDASDNDQDDDDDDNDEGDADGEDADDDEDEDEEEINPPVKKDTLLSQKPTLHRPSITEEELKDSGDELSDLSEFDDTDDSDEDDDVPESKPVVKEAPVSAPSAPSAATTASTGSTVASTTGPAASTITTVKPTLGGRKRSLHEAITEPLKPENESIKSEQEDQVEIPIPSGRARLSEPGSRKRRVSEAEDTQQSDKESESEVAEEEEEAEKPAREEDEGEGEEDHEMKQFHKDALDALTSIEIEFASLRDKMYEERMTELDREVEMINDGTHPELSSLMQEIEQKREHRLHIADMGRKYKTDIAQSAYDVSEYQAHCTFQSARRTIRTQMIHDMGKKRRQLTLEFNLSSDARKRRLTTATPDKAVLVRARKHKRAEVNELKTISEKRGFPTSSKLSMVTRSELQDDFALMGLTRLLPQPKPVGMDPQAQMQQQQYQHHQQQYQQRYGGPLPPSIPISTGPSSSSRHGSNSRWPSVNDYPPPPLSNMPPTGTYYGGRNDVEIYVDGSRCMVDGIWYKPNDAVVVLDASIGKYNAKYVTLESDWIVLQRTDGSKTRLHLSLFRGRKLCMQPKV</sequence>
<feature type="compositionally biased region" description="Acidic residues" evidence="6">
    <location>
        <begin position="301"/>
        <end position="330"/>
    </location>
</feature>
<evidence type="ECO:0000256" key="5">
    <source>
        <dbReference type="ARBA" id="ARBA00023242"/>
    </source>
</evidence>
<evidence type="ECO:0008006" key="9">
    <source>
        <dbReference type="Google" id="ProtNLM"/>
    </source>
</evidence>
<dbReference type="SMART" id="SM01401">
    <property type="entry name" value="Sds3"/>
    <property type="match status" value="1"/>
</dbReference>
<keyword evidence="5" id="KW-0539">Nucleus</keyword>
<feature type="compositionally biased region" description="Acidic residues" evidence="6">
    <location>
        <begin position="217"/>
        <end position="227"/>
    </location>
</feature>
<evidence type="ECO:0000313" key="7">
    <source>
        <dbReference type="EMBL" id="KAF9151193.1"/>
    </source>
</evidence>
<dbReference type="Proteomes" id="UP000748756">
    <property type="component" value="Unassembled WGS sequence"/>
</dbReference>
<evidence type="ECO:0000256" key="3">
    <source>
        <dbReference type="ARBA" id="ARBA00023015"/>
    </source>
</evidence>
<feature type="compositionally biased region" description="Acidic residues" evidence="6">
    <location>
        <begin position="150"/>
        <end position="184"/>
    </location>
</feature>
<dbReference type="OrthoDB" id="20886at2759"/>
<organism evidence="7 8">
    <name type="scientific">Linnemannia schmuckeri</name>
    <dbReference type="NCBI Taxonomy" id="64567"/>
    <lineage>
        <taxon>Eukaryota</taxon>
        <taxon>Fungi</taxon>
        <taxon>Fungi incertae sedis</taxon>
        <taxon>Mucoromycota</taxon>
        <taxon>Mortierellomycotina</taxon>
        <taxon>Mortierellomycetes</taxon>
        <taxon>Mortierellales</taxon>
        <taxon>Mortierellaceae</taxon>
        <taxon>Linnemannia</taxon>
    </lineage>
</organism>
<dbReference type="EMBL" id="JAAAUQ010000344">
    <property type="protein sequence ID" value="KAF9151193.1"/>
    <property type="molecule type" value="Genomic_DNA"/>
</dbReference>
<dbReference type="PANTHER" id="PTHR21964">
    <property type="entry name" value="BREAST CANCER METASTASIS-SUPPRESSOR 1"/>
    <property type="match status" value="1"/>
</dbReference>
<dbReference type="Gene3D" id="1.20.5.1500">
    <property type="match status" value="1"/>
</dbReference>
<dbReference type="AlphaFoldDB" id="A0A9P5S2Q7"/>
<proteinExistence type="predicted"/>
<keyword evidence="8" id="KW-1185">Reference proteome</keyword>
<comment type="caution">
    <text evidence="7">The sequence shown here is derived from an EMBL/GenBank/DDBJ whole genome shotgun (WGS) entry which is preliminary data.</text>
</comment>
<evidence type="ECO:0000256" key="4">
    <source>
        <dbReference type="ARBA" id="ARBA00023163"/>
    </source>
</evidence>
<dbReference type="GO" id="GO:0005654">
    <property type="term" value="C:nucleoplasm"/>
    <property type="evidence" value="ECO:0007669"/>
    <property type="project" value="UniProtKB-ARBA"/>
</dbReference>
<feature type="compositionally biased region" description="Low complexity" evidence="6">
    <location>
        <begin position="340"/>
        <end position="370"/>
    </location>
</feature>
<evidence type="ECO:0000313" key="8">
    <source>
        <dbReference type="Proteomes" id="UP000748756"/>
    </source>
</evidence>
<evidence type="ECO:0000256" key="1">
    <source>
        <dbReference type="ARBA" id="ARBA00004123"/>
    </source>
</evidence>
<feature type="compositionally biased region" description="Low complexity" evidence="6">
    <location>
        <begin position="14"/>
        <end position="30"/>
    </location>
</feature>
<protein>
    <recommendedName>
        <fullName evidence="9">Sds3-like-domain-containing protein</fullName>
    </recommendedName>
</protein>
<keyword evidence="4" id="KW-0804">Transcription</keyword>
<evidence type="ECO:0000256" key="6">
    <source>
        <dbReference type="SAM" id="MobiDB-lite"/>
    </source>
</evidence>
<evidence type="ECO:0000256" key="2">
    <source>
        <dbReference type="ARBA" id="ARBA00022491"/>
    </source>
</evidence>
<accession>A0A9P5S2Q7</accession>
<feature type="compositionally biased region" description="Basic and acidic residues" evidence="6">
    <location>
        <begin position="385"/>
        <end position="404"/>
    </location>
</feature>
<keyword evidence="2" id="KW-0678">Repressor</keyword>
<name>A0A9P5S2Q7_9FUNG</name>
<reference evidence="7" key="1">
    <citation type="journal article" date="2020" name="Fungal Divers.">
        <title>Resolving the Mortierellaceae phylogeny through synthesis of multi-gene phylogenetics and phylogenomics.</title>
        <authorList>
            <person name="Vandepol N."/>
            <person name="Liber J."/>
            <person name="Desiro A."/>
            <person name="Na H."/>
            <person name="Kennedy M."/>
            <person name="Barry K."/>
            <person name="Grigoriev I.V."/>
            <person name="Miller A.N."/>
            <person name="O'Donnell K."/>
            <person name="Stajich J.E."/>
            <person name="Bonito G."/>
        </authorList>
    </citation>
    <scope>NUCLEOTIDE SEQUENCE</scope>
    <source>
        <strain evidence="7">NRRL 6426</strain>
    </source>
</reference>
<dbReference type="InterPro" id="IPR013907">
    <property type="entry name" value="Sds3"/>
</dbReference>
<feature type="compositionally biased region" description="Low complexity" evidence="6">
    <location>
        <begin position="699"/>
        <end position="718"/>
    </location>
</feature>